<accession>A0ABN9V1E1</accession>
<feature type="compositionally biased region" description="Low complexity" evidence="1">
    <location>
        <begin position="92"/>
        <end position="103"/>
    </location>
</feature>
<dbReference type="EMBL" id="CAUYUJ010016549">
    <property type="protein sequence ID" value="CAK0866569.1"/>
    <property type="molecule type" value="Genomic_DNA"/>
</dbReference>
<reference evidence="2" key="1">
    <citation type="submission" date="2023-10" db="EMBL/GenBank/DDBJ databases">
        <authorList>
            <person name="Chen Y."/>
            <person name="Shah S."/>
            <person name="Dougan E. K."/>
            <person name="Thang M."/>
            <person name="Chan C."/>
        </authorList>
    </citation>
    <scope>NUCLEOTIDE SEQUENCE [LARGE SCALE GENOMIC DNA]</scope>
</reference>
<gene>
    <name evidence="2" type="ORF">PCOR1329_LOCUS53723</name>
</gene>
<name>A0ABN9V1E1_9DINO</name>
<protein>
    <submittedName>
        <fullName evidence="2">Uncharacterized protein</fullName>
    </submittedName>
</protein>
<sequence length="116" mass="11928">MTALRAAVAAEDDAAECLRRCAAACAAAARAVARLQEGPAALRDGVARAAAALRLFSGSGGQKSSTDRGRPVPGRWPVRWCVREPRSPRPGPSSQSSAVSASRGRSRASRGAETEG</sequence>
<organism evidence="2 3">
    <name type="scientific">Prorocentrum cordatum</name>
    <dbReference type="NCBI Taxonomy" id="2364126"/>
    <lineage>
        <taxon>Eukaryota</taxon>
        <taxon>Sar</taxon>
        <taxon>Alveolata</taxon>
        <taxon>Dinophyceae</taxon>
        <taxon>Prorocentrales</taxon>
        <taxon>Prorocentraceae</taxon>
        <taxon>Prorocentrum</taxon>
    </lineage>
</organism>
<comment type="caution">
    <text evidence="2">The sequence shown here is derived from an EMBL/GenBank/DDBJ whole genome shotgun (WGS) entry which is preliminary data.</text>
</comment>
<proteinExistence type="predicted"/>
<evidence type="ECO:0000256" key="1">
    <source>
        <dbReference type="SAM" id="MobiDB-lite"/>
    </source>
</evidence>
<keyword evidence="3" id="KW-1185">Reference proteome</keyword>
<evidence type="ECO:0000313" key="3">
    <source>
        <dbReference type="Proteomes" id="UP001189429"/>
    </source>
</evidence>
<feature type="region of interest" description="Disordered" evidence="1">
    <location>
        <begin position="57"/>
        <end position="116"/>
    </location>
</feature>
<dbReference type="Proteomes" id="UP001189429">
    <property type="component" value="Unassembled WGS sequence"/>
</dbReference>
<feature type="compositionally biased region" description="Low complexity" evidence="1">
    <location>
        <begin position="71"/>
        <end position="80"/>
    </location>
</feature>
<evidence type="ECO:0000313" key="2">
    <source>
        <dbReference type="EMBL" id="CAK0866569.1"/>
    </source>
</evidence>